<sequence>MTSTHTFKRDRRGGINMSDPHNAKILQELECKRWLRDHPGRTAVEYRKLLAEPNWEQNEIRMWRTAKAEASDRAMRRAYRRDHPGEAPLPEHLCALDHPYPGFKRWAAKAKRWLDRYDRH</sequence>
<organism evidence="2 3">
    <name type="scientific">Bradyrhizobium erythrophlei</name>
    <dbReference type="NCBI Taxonomy" id="1437360"/>
    <lineage>
        <taxon>Bacteria</taxon>
        <taxon>Pseudomonadati</taxon>
        <taxon>Pseudomonadota</taxon>
        <taxon>Alphaproteobacteria</taxon>
        <taxon>Hyphomicrobiales</taxon>
        <taxon>Nitrobacteraceae</taxon>
        <taxon>Bradyrhizobium</taxon>
    </lineage>
</organism>
<proteinExistence type="predicted"/>
<feature type="compositionally biased region" description="Basic residues" evidence="1">
    <location>
        <begin position="1"/>
        <end position="11"/>
    </location>
</feature>
<protein>
    <submittedName>
        <fullName evidence="2">Uncharacterized protein</fullName>
    </submittedName>
</protein>
<name>A0A1M5I8V0_9BRAD</name>
<dbReference type="EMBL" id="LT670818">
    <property type="protein sequence ID" value="SHG24784.1"/>
    <property type="molecule type" value="Genomic_DNA"/>
</dbReference>
<evidence type="ECO:0000256" key="1">
    <source>
        <dbReference type="SAM" id="MobiDB-lite"/>
    </source>
</evidence>
<feature type="region of interest" description="Disordered" evidence="1">
    <location>
        <begin position="1"/>
        <end position="21"/>
    </location>
</feature>
<reference evidence="2 3" key="1">
    <citation type="submission" date="2016-11" db="EMBL/GenBank/DDBJ databases">
        <authorList>
            <person name="Jaros S."/>
            <person name="Januszkiewicz K."/>
            <person name="Wedrychowicz H."/>
        </authorList>
    </citation>
    <scope>NUCLEOTIDE SEQUENCE [LARGE SCALE GENOMIC DNA]</scope>
    <source>
        <strain evidence="2 3">GAS242</strain>
    </source>
</reference>
<dbReference type="Proteomes" id="UP000190675">
    <property type="component" value="Chromosome I"/>
</dbReference>
<accession>A0A1M5I8V0</accession>
<gene>
    <name evidence="2" type="ORF">SAMN05444169_1388</name>
</gene>
<evidence type="ECO:0000313" key="2">
    <source>
        <dbReference type="EMBL" id="SHG24784.1"/>
    </source>
</evidence>
<evidence type="ECO:0000313" key="3">
    <source>
        <dbReference type="Proteomes" id="UP000190675"/>
    </source>
</evidence>
<dbReference type="AlphaFoldDB" id="A0A1M5I8V0"/>
<dbReference type="RefSeq" id="WP_079565320.1">
    <property type="nucleotide sequence ID" value="NZ_LT670818.1"/>
</dbReference>